<name>A0ABR4RQ01_9LACO</name>
<accession>A0ABR4RQ01</accession>
<gene>
    <name evidence="1" type="ORF">Lani381_0847</name>
</gene>
<dbReference type="Proteomes" id="UP000027129">
    <property type="component" value="Unassembled WGS sequence"/>
</dbReference>
<comment type="caution">
    <text evidence="1">The sequence shown here is derived from an EMBL/GenBank/DDBJ whole genome shotgun (WGS) entry which is preliminary data.</text>
</comment>
<proteinExistence type="predicted"/>
<reference evidence="1 2" key="1">
    <citation type="submission" date="2014-04" db="EMBL/GenBank/DDBJ databases">
        <title>Draft Genome Sequence of Lactobacillus animalis 381-IL-28.</title>
        <authorList>
            <person name="Sturino J.M."/>
            <person name="Rajendran M."/>
            <person name="Altermann E."/>
        </authorList>
    </citation>
    <scope>NUCLEOTIDE SEQUENCE [LARGE SCALE GENOMIC DNA]</scope>
    <source>
        <strain evidence="1 2">381-IL-28</strain>
    </source>
</reference>
<evidence type="ECO:0008006" key="3">
    <source>
        <dbReference type="Google" id="ProtNLM"/>
    </source>
</evidence>
<keyword evidence="2" id="KW-1185">Reference proteome</keyword>
<dbReference type="RefSeq" id="WP_146024639.1">
    <property type="nucleotide sequence ID" value="NZ_CP195054.1"/>
</dbReference>
<evidence type="ECO:0000313" key="2">
    <source>
        <dbReference type="Proteomes" id="UP000027129"/>
    </source>
</evidence>
<sequence length="107" mass="12140">MYERKGNEIITEAIDIMGDSISFAVTDDGMLSDNSYTYGEAFMSGAEDRWNDKEARLIIEFYGCGLFNDEIVCRTDNGLERAIVRMIQAVTALEEYLYSLPKAEDDK</sequence>
<organism evidence="1 2">
    <name type="scientific">Ligilactobacillus animalis</name>
    <dbReference type="NCBI Taxonomy" id="1605"/>
    <lineage>
        <taxon>Bacteria</taxon>
        <taxon>Bacillati</taxon>
        <taxon>Bacillota</taxon>
        <taxon>Bacilli</taxon>
        <taxon>Lactobacillales</taxon>
        <taxon>Lactobacillaceae</taxon>
        <taxon>Ligilactobacillus</taxon>
    </lineage>
</organism>
<evidence type="ECO:0000313" key="1">
    <source>
        <dbReference type="EMBL" id="KDA46163.1"/>
    </source>
</evidence>
<dbReference type="EMBL" id="JMHU01000007">
    <property type="protein sequence ID" value="KDA46163.1"/>
    <property type="molecule type" value="Genomic_DNA"/>
</dbReference>
<protein>
    <recommendedName>
        <fullName evidence="3">Phage protein</fullName>
    </recommendedName>
</protein>